<dbReference type="AlphaFoldDB" id="A0A167TUA2"/>
<gene>
    <name evidence="2" type="ORF">GFC30_3291</name>
</gene>
<proteinExistence type="predicted"/>
<reference evidence="2 3" key="1">
    <citation type="journal article" date="2006" name="Syst. Appl. Microbiol.">
        <title>Anoxybacillus amylolyticus sp. nov., a thermophilic amylase producing bacterium isolated from Mount Rittmann (Antarctica).</title>
        <authorList>
            <person name="Poli A."/>
            <person name="Esposito E."/>
            <person name="Lama L."/>
            <person name="Orlando P."/>
            <person name="Nicolaus G."/>
            <person name="de Appolonia F."/>
            <person name="Gambacorta A."/>
            <person name="Nicolaus B."/>
        </authorList>
    </citation>
    <scope>NUCLEOTIDE SEQUENCE [LARGE SCALE GENOMIC DNA]</scope>
    <source>
        <strain evidence="2 3">DSM 15939</strain>
        <plasmid evidence="3">Plasmid pdsm15939_2</plasmid>
    </source>
</reference>
<dbReference type="Gene3D" id="3.40.1580.10">
    <property type="entry name" value="SMI1/KNR4-like"/>
    <property type="match status" value="1"/>
</dbReference>
<dbReference type="InterPro" id="IPR018958">
    <property type="entry name" value="Knr4/Smi1-like_dom"/>
</dbReference>
<dbReference type="OrthoDB" id="2635342at2"/>
<geneLocation type="plasmid" evidence="3">
    <name>pdsm15939_2</name>
</geneLocation>
<sequence>MGYDFIKANKENSFYPVTKEEIEEVEKTLNLKFPNELVKFYLEVGYGFIKGSEFNINRIMDPYSVRDFRLRSNDFEFYPDIEIYDEFENNKLIFFEASESALMSIELSNKDENPIYYYDIQIATSLAEFLKKIEENDKYYLDLLAD</sequence>
<dbReference type="PATRIC" id="fig|294699.3.peg.3378"/>
<keyword evidence="2" id="KW-0614">Plasmid</keyword>
<evidence type="ECO:0000259" key="1">
    <source>
        <dbReference type="SMART" id="SM00860"/>
    </source>
</evidence>
<dbReference type="Pfam" id="PF14568">
    <property type="entry name" value="SUKH_6"/>
    <property type="match status" value="1"/>
</dbReference>
<evidence type="ECO:0000313" key="3">
    <source>
        <dbReference type="Proteomes" id="UP000076865"/>
    </source>
</evidence>
<keyword evidence="3" id="KW-1185">Reference proteome</keyword>
<accession>A0A167TUA2</accession>
<evidence type="ECO:0000313" key="2">
    <source>
        <dbReference type="EMBL" id="ANB62374.1"/>
    </source>
</evidence>
<dbReference type="InterPro" id="IPR037883">
    <property type="entry name" value="Knr4/Smi1-like_sf"/>
</dbReference>
<dbReference type="SUPFAM" id="SSF160631">
    <property type="entry name" value="SMI1/KNR4-like"/>
    <property type="match status" value="1"/>
</dbReference>
<dbReference type="Proteomes" id="UP000076865">
    <property type="component" value="Plasmid pDSM15939_2"/>
</dbReference>
<dbReference type="KEGG" id="aamy:GFC30_3291"/>
<feature type="domain" description="Knr4/Smi1-like" evidence="1">
    <location>
        <begin position="16"/>
        <end position="132"/>
    </location>
</feature>
<dbReference type="SMART" id="SM00860">
    <property type="entry name" value="SMI1_KNR4"/>
    <property type="match status" value="1"/>
</dbReference>
<name>A0A167TUA2_9BACL</name>
<protein>
    <submittedName>
        <fullName evidence="2">SMI1 / KNR4 family protein</fullName>
    </submittedName>
</protein>
<dbReference type="EMBL" id="CP015440">
    <property type="protein sequence ID" value="ANB62374.1"/>
    <property type="molecule type" value="Genomic_DNA"/>
</dbReference>
<dbReference type="RefSeq" id="WP_066328080.1">
    <property type="nucleotide sequence ID" value="NZ_CP015440.1"/>
</dbReference>
<organism evidence="2 3">
    <name type="scientific">Anoxybacteroides amylolyticum</name>
    <dbReference type="NCBI Taxonomy" id="294699"/>
    <lineage>
        <taxon>Bacteria</taxon>
        <taxon>Bacillati</taxon>
        <taxon>Bacillota</taxon>
        <taxon>Bacilli</taxon>
        <taxon>Bacillales</taxon>
        <taxon>Anoxybacillaceae</taxon>
        <taxon>Anoxybacteroides</taxon>
    </lineage>
</organism>